<dbReference type="AlphaFoldDB" id="A0A8J4DWK0"/>
<dbReference type="PANTHER" id="PTHR43205">
    <property type="entry name" value="PROSTAGLANDIN REDUCTASE"/>
    <property type="match status" value="1"/>
</dbReference>
<dbReference type="Pfam" id="PF16884">
    <property type="entry name" value="ADH_N_2"/>
    <property type="match status" value="1"/>
</dbReference>
<sequence>MSGKAREIHLASRPQGWPTADNFAHVQVELPEPAEGEVLVRNLFMSVDPYMRGRMNDVKSYVAPFQLDRPMEGGAIGEVVASNSADLAVGDTVTHNYGWRDHAVAPAKHFRKVDPTAPPTLTAYLGVLGMPGLTAYAGLTEVAGFKEGDAVFVSGAAGAVGSVVGQIARALGASRVVGSAGSAAKVSRLLELGFDAAFDYHDGPVRDLLKAAAPEGIDVYFDNVGGDHLEAAIGRMRLHGRIAVCGMISVYNATEPVPAPRNLSLLIGKRITMRGFLVQDHARLMKEFVPRMAGWLRDGTVRYDETVVDGLDNAPEAFLGLLRGENTGKMVVRI</sequence>
<dbReference type="RefSeq" id="WP_203904605.1">
    <property type="nucleotide sequence ID" value="NZ_BOPF01000045.1"/>
</dbReference>
<dbReference type="EMBL" id="BOPF01000045">
    <property type="protein sequence ID" value="GIJ51192.1"/>
    <property type="molecule type" value="Genomic_DNA"/>
</dbReference>
<dbReference type="SMART" id="SM00829">
    <property type="entry name" value="PKS_ER"/>
    <property type="match status" value="1"/>
</dbReference>
<dbReference type="InterPro" id="IPR013149">
    <property type="entry name" value="ADH-like_C"/>
</dbReference>
<evidence type="ECO:0000256" key="1">
    <source>
        <dbReference type="ARBA" id="ARBA00023002"/>
    </source>
</evidence>
<feature type="domain" description="Enoyl reductase (ER)" evidence="2">
    <location>
        <begin position="19"/>
        <end position="332"/>
    </location>
</feature>
<keyword evidence="4" id="KW-1185">Reference proteome</keyword>
<evidence type="ECO:0000313" key="3">
    <source>
        <dbReference type="EMBL" id="GIJ51192.1"/>
    </source>
</evidence>
<gene>
    <name evidence="3" type="ORF">Val02_80780</name>
</gene>
<dbReference type="SUPFAM" id="SSF51735">
    <property type="entry name" value="NAD(P)-binding Rossmann-fold domains"/>
    <property type="match status" value="1"/>
</dbReference>
<organism evidence="3 4">
    <name type="scientific">Virgisporangium aliadipatigenens</name>
    <dbReference type="NCBI Taxonomy" id="741659"/>
    <lineage>
        <taxon>Bacteria</taxon>
        <taxon>Bacillati</taxon>
        <taxon>Actinomycetota</taxon>
        <taxon>Actinomycetes</taxon>
        <taxon>Micromonosporales</taxon>
        <taxon>Micromonosporaceae</taxon>
        <taxon>Virgisporangium</taxon>
    </lineage>
</organism>
<dbReference type="InterPro" id="IPR020843">
    <property type="entry name" value="ER"/>
</dbReference>
<dbReference type="InterPro" id="IPR011032">
    <property type="entry name" value="GroES-like_sf"/>
</dbReference>
<name>A0A8J4DWK0_9ACTN</name>
<dbReference type="Proteomes" id="UP000619260">
    <property type="component" value="Unassembled WGS sequence"/>
</dbReference>
<dbReference type="GO" id="GO:0016628">
    <property type="term" value="F:oxidoreductase activity, acting on the CH-CH group of donors, NAD or NADP as acceptor"/>
    <property type="evidence" value="ECO:0007669"/>
    <property type="project" value="InterPro"/>
</dbReference>
<dbReference type="InterPro" id="IPR041694">
    <property type="entry name" value="ADH_N_2"/>
</dbReference>
<dbReference type="SUPFAM" id="SSF50129">
    <property type="entry name" value="GroES-like"/>
    <property type="match status" value="1"/>
</dbReference>
<dbReference type="Gene3D" id="3.90.180.10">
    <property type="entry name" value="Medium-chain alcohol dehydrogenases, catalytic domain"/>
    <property type="match status" value="1"/>
</dbReference>
<dbReference type="InterPro" id="IPR045010">
    <property type="entry name" value="MDR_fam"/>
</dbReference>
<evidence type="ECO:0000313" key="4">
    <source>
        <dbReference type="Proteomes" id="UP000619260"/>
    </source>
</evidence>
<proteinExistence type="predicted"/>
<keyword evidence="1" id="KW-0560">Oxidoreductase</keyword>
<comment type="caution">
    <text evidence="3">The sequence shown here is derived from an EMBL/GenBank/DDBJ whole genome shotgun (WGS) entry which is preliminary data.</text>
</comment>
<dbReference type="CDD" id="cd05288">
    <property type="entry name" value="PGDH"/>
    <property type="match status" value="1"/>
</dbReference>
<evidence type="ECO:0000259" key="2">
    <source>
        <dbReference type="SMART" id="SM00829"/>
    </source>
</evidence>
<dbReference type="Pfam" id="PF00107">
    <property type="entry name" value="ADH_zinc_N"/>
    <property type="match status" value="1"/>
</dbReference>
<accession>A0A8J4DWK0</accession>
<dbReference type="Gene3D" id="3.40.50.720">
    <property type="entry name" value="NAD(P)-binding Rossmann-like Domain"/>
    <property type="match status" value="1"/>
</dbReference>
<reference evidence="3" key="1">
    <citation type="submission" date="2021-01" db="EMBL/GenBank/DDBJ databases">
        <title>Whole genome shotgun sequence of Virgisporangium aliadipatigenens NBRC 105644.</title>
        <authorList>
            <person name="Komaki H."/>
            <person name="Tamura T."/>
        </authorList>
    </citation>
    <scope>NUCLEOTIDE SEQUENCE</scope>
    <source>
        <strain evidence="3">NBRC 105644</strain>
    </source>
</reference>
<dbReference type="FunFam" id="3.40.50.720:FF:000121">
    <property type="entry name" value="Prostaglandin reductase 2"/>
    <property type="match status" value="1"/>
</dbReference>
<dbReference type="PANTHER" id="PTHR43205:SF7">
    <property type="entry name" value="PROSTAGLANDIN REDUCTASE 1"/>
    <property type="match status" value="1"/>
</dbReference>
<protein>
    <submittedName>
        <fullName evidence="3">NADP-dependent oxidoreductase</fullName>
    </submittedName>
</protein>
<dbReference type="InterPro" id="IPR036291">
    <property type="entry name" value="NAD(P)-bd_dom_sf"/>
</dbReference>